<evidence type="ECO:0000313" key="2">
    <source>
        <dbReference type="EnsemblMetazoa" id="MESCA007993-PA"/>
    </source>
</evidence>
<dbReference type="InterPro" id="IPR036872">
    <property type="entry name" value="CH_dom_sf"/>
</dbReference>
<feature type="compositionally biased region" description="Polar residues" evidence="1">
    <location>
        <begin position="42"/>
        <end position="56"/>
    </location>
</feature>
<dbReference type="HOGENOM" id="CLU_2326661_0_0_1"/>
<evidence type="ECO:0008006" key="4">
    <source>
        <dbReference type="Google" id="ProtNLM"/>
    </source>
</evidence>
<dbReference type="EMBL" id="CAQQ02090301">
    <property type="status" value="NOT_ANNOTATED_CDS"/>
    <property type="molecule type" value="Genomic_DNA"/>
</dbReference>
<keyword evidence="3" id="KW-1185">Reference proteome</keyword>
<accession>T1GW24</accession>
<dbReference type="GO" id="GO:0008017">
    <property type="term" value="F:microtubule binding"/>
    <property type="evidence" value="ECO:0007669"/>
    <property type="project" value="InterPro"/>
</dbReference>
<dbReference type="SUPFAM" id="SSF47576">
    <property type="entry name" value="Calponin-homology domain, CH-domain"/>
    <property type="match status" value="1"/>
</dbReference>
<feature type="region of interest" description="Disordered" evidence="1">
    <location>
        <begin position="42"/>
        <end position="99"/>
    </location>
</feature>
<dbReference type="Proteomes" id="UP000015102">
    <property type="component" value="Unassembled WGS sequence"/>
</dbReference>
<dbReference type="AlphaFoldDB" id="T1GW24"/>
<feature type="compositionally biased region" description="Basic and acidic residues" evidence="1">
    <location>
        <begin position="82"/>
        <end position="93"/>
    </location>
</feature>
<proteinExistence type="predicted"/>
<dbReference type="EnsemblMetazoa" id="MESCA007993-RA">
    <property type="protein sequence ID" value="MESCA007993-PA"/>
    <property type="gene ID" value="MESCA007993"/>
</dbReference>
<dbReference type="Gene3D" id="1.10.418.10">
    <property type="entry name" value="Calponin-like domain"/>
    <property type="match status" value="1"/>
</dbReference>
<name>T1GW24_MEGSC</name>
<dbReference type="STRING" id="36166.T1GW24"/>
<protein>
    <recommendedName>
        <fullName evidence="4">EB1 C-terminal domain-containing protein</fullName>
    </recommendedName>
</protein>
<organism evidence="2 3">
    <name type="scientific">Megaselia scalaris</name>
    <name type="common">Humpbacked fly</name>
    <name type="synonym">Phora scalaris</name>
    <dbReference type="NCBI Taxonomy" id="36166"/>
    <lineage>
        <taxon>Eukaryota</taxon>
        <taxon>Metazoa</taxon>
        <taxon>Ecdysozoa</taxon>
        <taxon>Arthropoda</taxon>
        <taxon>Hexapoda</taxon>
        <taxon>Insecta</taxon>
        <taxon>Pterygota</taxon>
        <taxon>Neoptera</taxon>
        <taxon>Endopterygota</taxon>
        <taxon>Diptera</taxon>
        <taxon>Brachycera</taxon>
        <taxon>Muscomorpha</taxon>
        <taxon>Platypezoidea</taxon>
        <taxon>Phoridae</taxon>
        <taxon>Megaseliini</taxon>
        <taxon>Megaselia</taxon>
    </lineage>
</organism>
<dbReference type="InterPro" id="IPR027328">
    <property type="entry name" value="MAPRE"/>
</dbReference>
<reference evidence="2" key="2">
    <citation type="submission" date="2015-06" db="UniProtKB">
        <authorList>
            <consortium name="EnsemblMetazoa"/>
        </authorList>
    </citation>
    <scope>IDENTIFICATION</scope>
</reference>
<dbReference type="EMBL" id="CAQQ02090300">
    <property type="status" value="NOT_ANNOTATED_CDS"/>
    <property type="molecule type" value="Genomic_DNA"/>
</dbReference>
<dbReference type="PANTHER" id="PTHR10623">
    <property type="entry name" value="MICROTUBULE-ASSOCIATED PROTEIN RP/EB FAMILY MEMBER"/>
    <property type="match status" value="1"/>
</dbReference>
<reference evidence="3" key="1">
    <citation type="submission" date="2013-02" db="EMBL/GenBank/DDBJ databases">
        <authorList>
            <person name="Hughes D."/>
        </authorList>
    </citation>
    <scope>NUCLEOTIDE SEQUENCE</scope>
    <source>
        <strain>Durham</strain>
        <strain evidence="3">NC isolate 2 -- Noor lab</strain>
    </source>
</reference>
<evidence type="ECO:0000313" key="3">
    <source>
        <dbReference type="Proteomes" id="UP000015102"/>
    </source>
</evidence>
<sequence length="99" mass="11339">MTHRAASKQLVDYNVPIDRLIKGKFQDNFEFLQWFKKFYDSSEGQGSTSLDVNNNKENGKTKPRPITAPKETTNEGSLNALKDLEEEKSKLTEQMEAIE</sequence>
<evidence type="ECO:0000256" key="1">
    <source>
        <dbReference type="SAM" id="MobiDB-lite"/>
    </source>
</evidence>